<dbReference type="GO" id="GO:0006357">
    <property type="term" value="P:regulation of transcription by RNA polymerase II"/>
    <property type="evidence" value="ECO:0007669"/>
    <property type="project" value="InterPro"/>
</dbReference>
<name>A0A6A6H8Q6_VIRVR</name>
<organism evidence="1 2">
    <name type="scientific">Viridothelium virens</name>
    <name type="common">Speckled blister lichen</name>
    <name type="synonym">Trypethelium virens</name>
    <dbReference type="NCBI Taxonomy" id="1048519"/>
    <lineage>
        <taxon>Eukaryota</taxon>
        <taxon>Fungi</taxon>
        <taxon>Dikarya</taxon>
        <taxon>Ascomycota</taxon>
        <taxon>Pezizomycotina</taxon>
        <taxon>Dothideomycetes</taxon>
        <taxon>Dothideomycetes incertae sedis</taxon>
        <taxon>Trypetheliales</taxon>
        <taxon>Trypetheliaceae</taxon>
        <taxon>Viridothelium</taxon>
    </lineage>
</organism>
<dbReference type="Proteomes" id="UP000800092">
    <property type="component" value="Unassembled WGS sequence"/>
</dbReference>
<dbReference type="InterPro" id="IPR036915">
    <property type="entry name" value="Cyclin-like_sf"/>
</dbReference>
<dbReference type="OrthoDB" id="10264655at2759"/>
<dbReference type="PANTHER" id="PTHR10026">
    <property type="entry name" value="CYCLIN"/>
    <property type="match status" value="1"/>
</dbReference>
<sequence length="299" mass="33020">MAPIITGLSHLANPLATPEQLATSPSQLDGVPSDLEVSLRYAGARLTQIAGILLRLPQDIVAQAVVIFTRFWVGESGSLLEFGIKDVSAASVYLVAKNSPLPKSPRSIVNVYALLEAKLPSLGELHGEAMDYDPDSHYVSEGTYQASRSLLMKIEAQMLRKFGFQTHVATPYALCINYLQALDVIGRPKGEDVAARSFAYLNTSLLNPQLPYLTNQPSSLATASVYLAARELEVKLPGGEWWEVFDVDREELGFLVVGMLSTEGFILDEQKKWERRKIPMTVAEVEDEIDRRRILNGED</sequence>
<dbReference type="Gene3D" id="1.10.472.10">
    <property type="entry name" value="Cyclin-like"/>
    <property type="match status" value="2"/>
</dbReference>
<dbReference type="EMBL" id="ML991803">
    <property type="protein sequence ID" value="KAF2233883.1"/>
    <property type="molecule type" value="Genomic_DNA"/>
</dbReference>
<dbReference type="InterPro" id="IPR043198">
    <property type="entry name" value="Cyclin/Ssn8"/>
</dbReference>
<evidence type="ECO:0000313" key="2">
    <source>
        <dbReference type="Proteomes" id="UP000800092"/>
    </source>
</evidence>
<proteinExistence type="predicted"/>
<keyword evidence="2" id="KW-1185">Reference proteome</keyword>
<dbReference type="SUPFAM" id="SSF47954">
    <property type="entry name" value="Cyclin-like"/>
    <property type="match status" value="2"/>
</dbReference>
<dbReference type="AlphaFoldDB" id="A0A6A6H8Q6"/>
<protein>
    <submittedName>
        <fullName evidence="1">Cyclin domain protein</fullName>
    </submittedName>
</protein>
<gene>
    <name evidence="1" type="ORF">EV356DRAFT_467773</name>
</gene>
<accession>A0A6A6H8Q6</accession>
<dbReference type="GO" id="GO:0016538">
    <property type="term" value="F:cyclin-dependent protein serine/threonine kinase regulator activity"/>
    <property type="evidence" value="ECO:0007669"/>
    <property type="project" value="InterPro"/>
</dbReference>
<reference evidence="1" key="1">
    <citation type="journal article" date="2020" name="Stud. Mycol.">
        <title>101 Dothideomycetes genomes: a test case for predicting lifestyles and emergence of pathogens.</title>
        <authorList>
            <person name="Haridas S."/>
            <person name="Albert R."/>
            <person name="Binder M."/>
            <person name="Bloem J."/>
            <person name="Labutti K."/>
            <person name="Salamov A."/>
            <person name="Andreopoulos B."/>
            <person name="Baker S."/>
            <person name="Barry K."/>
            <person name="Bills G."/>
            <person name="Bluhm B."/>
            <person name="Cannon C."/>
            <person name="Castanera R."/>
            <person name="Culley D."/>
            <person name="Daum C."/>
            <person name="Ezra D."/>
            <person name="Gonzalez J."/>
            <person name="Henrissat B."/>
            <person name="Kuo A."/>
            <person name="Liang C."/>
            <person name="Lipzen A."/>
            <person name="Lutzoni F."/>
            <person name="Magnuson J."/>
            <person name="Mondo S."/>
            <person name="Nolan M."/>
            <person name="Ohm R."/>
            <person name="Pangilinan J."/>
            <person name="Park H.-J."/>
            <person name="Ramirez L."/>
            <person name="Alfaro M."/>
            <person name="Sun H."/>
            <person name="Tritt A."/>
            <person name="Yoshinaga Y."/>
            <person name="Zwiers L.-H."/>
            <person name="Turgeon B."/>
            <person name="Goodwin S."/>
            <person name="Spatafora J."/>
            <person name="Crous P."/>
            <person name="Grigoriev I."/>
        </authorList>
    </citation>
    <scope>NUCLEOTIDE SEQUENCE</scope>
    <source>
        <strain evidence="1">Tuck. ex Michener</strain>
    </source>
</reference>
<evidence type="ECO:0000313" key="1">
    <source>
        <dbReference type="EMBL" id="KAF2233883.1"/>
    </source>
</evidence>